<dbReference type="PANTHER" id="PTHR20941:SF1">
    <property type="entry name" value="FOLIC ACID SYNTHESIS PROTEIN FOL1"/>
    <property type="match status" value="1"/>
</dbReference>
<dbReference type="GO" id="GO:0046872">
    <property type="term" value="F:metal ion binding"/>
    <property type="evidence" value="ECO:0007669"/>
    <property type="project" value="UniProtKB-KW"/>
</dbReference>
<proteinExistence type="inferred from homology"/>
<dbReference type="GO" id="GO:0003848">
    <property type="term" value="F:2-amino-4-hydroxy-6-hydroxymethyldihydropteridine diphosphokinase activity"/>
    <property type="evidence" value="ECO:0007669"/>
    <property type="project" value="InterPro"/>
</dbReference>
<dbReference type="NCBIfam" id="TIGR01498">
    <property type="entry name" value="folK"/>
    <property type="match status" value="1"/>
</dbReference>
<evidence type="ECO:0000256" key="7">
    <source>
        <dbReference type="ARBA" id="ARBA00022723"/>
    </source>
</evidence>
<keyword evidence="11" id="KW-0460">Magnesium</keyword>
<dbReference type="UniPathway" id="UPA00077">
    <property type="reaction ID" value="UER00155"/>
</dbReference>
<dbReference type="KEGG" id="afri:E3E15_04050"/>
<keyword evidence="8" id="KW-0547">Nucleotide-binding</keyword>
<dbReference type="InterPro" id="IPR045031">
    <property type="entry name" value="DHP_synth-like"/>
</dbReference>
<dbReference type="GO" id="GO:0005524">
    <property type="term" value="F:ATP binding"/>
    <property type="evidence" value="ECO:0007669"/>
    <property type="project" value="UniProtKB-KW"/>
</dbReference>
<dbReference type="GO" id="GO:0005829">
    <property type="term" value="C:cytosol"/>
    <property type="evidence" value="ECO:0007669"/>
    <property type="project" value="TreeGrafter"/>
</dbReference>
<gene>
    <name evidence="15" type="primary">folP</name>
    <name evidence="15" type="ORF">E3E15_04050</name>
</gene>
<dbReference type="InterPro" id="IPR006390">
    <property type="entry name" value="DHP_synth_dom"/>
</dbReference>
<evidence type="ECO:0000256" key="1">
    <source>
        <dbReference type="ARBA" id="ARBA00000012"/>
    </source>
</evidence>
<dbReference type="InterPro" id="IPR011005">
    <property type="entry name" value="Dihydropteroate_synth-like_sf"/>
</dbReference>
<dbReference type="EMBL" id="CP038017">
    <property type="protein sequence ID" value="QIV94573.1"/>
    <property type="molecule type" value="Genomic_DNA"/>
</dbReference>
<evidence type="ECO:0000256" key="11">
    <source>
        <dbReference type="ARBA" id="ARBA00022842"/>
    </source>
</evidence>
<comment type="cofactor">
    <cofactor evidence="2">
        <name>Mg(2+)</name>
        <dbReference type="ChEBI" id="CHEBI:18420"/>
    </cofactor>
</comment>
<evidence type="ECO:0000256" key="5">
    <source>
        <dbReference type="ARBA" id="ARBA00009951"/>
    </source>
</evidence>
<dbReference type="CDD" id="cd00483">
    <property type="entry name" value="HPPK"/>
    <property type="match status" value="1"/>
</dbReference>
<dbReference type="GO" id="GO:0004156">
    <property type="term" value="F:dihydropteroate synthase activity"/>
    <property type="evidence" value="ECO:0007669"/>
    <property type="project" value="UniProtKB-EC"/>
</dbReference>
<dbReference type="InterPro" id="IPR000550">
    <property type="entry name" value="Hppk"/>
</dbReference>
<feature type="domain" description="Pterin-binding" evidence="14">
    <location>
        <begin position="170"/>
        <end position="421"/>
    </location>
</feature>
<keyword evidence="7" id="KW-0479">Metal-binding</keyword>
<keyword evidence="16" id="KW-1185">Reference proteome</keyword>
<dbReference type="NCBIfam" id="TIGR01496">
    <property type="entry name" value="DHPS"/>
    <property type="match status" value="1"/>
</dbReference>
<name>A0A6M3HTK4_9GAMM</name>
<evidence type="ECO:0000313" key="16">
    <source>
        <dbReference type="Proteomes" id="UP000503320"/>
    </source>
</evidence>
<protein>
    <submittedName>
        <fullName evidence="15">Dihydropteroate synthase</fullName>
        <ecNumber evidence="15">2.5.1.15</ecNumber>
    </submittedName>
</protein>
<evidence type="ECO:0000313" key="15">
    <source>
        <dbReference type="EMBL" id="QIV94573.1"/>
    </source>
</evidence>
<evidence type="ECO:0000259" key="14">
    <source>
        <dbReference type="PROSITE" id="PS50972"/>
    </source>
</evidence>
<sequence>MQYIIGIGANIGFTLENINKAIHTIASNENIKLLAKASLYSSKALLKDNSPKDWDIIYLNTAIKIESSLKPLELLKFLKDIEKNIGRDLNAPIWSPRVIDLDILAAEDLILDTEELTIPHKELLNRNFALAPLLELNKNWHHPRHIDIDLNIRLKELKNIDILNQRLSNTMRMGIVNLSEQSFSDGFLTDNERKTNLEQLIEDGAEIIDIGAESTKPDAEPIPASEEINRLDSFLDYLKSQLHTLKYRPLISVDTRKLEVMQEILAKHHDIIWMINDVECNDIQQKSKLLAKYDKKYVITHNLGIIDRNQYLEKKDSIEEIYKYIQGKKNILVSEGLNKDNIYFDIGFGFSKSADTARYLLENINIIRDKLNLKTLVGHSRKPSVLGLNKNTSINELDLATKELSQKLEQQNIEIIRVHKV</sequence>
<organism evidence="15 16">
    <name type="scientific">Allofrancisella frigidaquae</name>
    <dbReference type="NCBI Taxonomy" id="1085644"/>
    <lineage>
        <taxon>Bacteria</taxon>
        <taxon>Pseudomonadati</taxon>
        <taxon>Pseudomonadota</taxon>
        <taxon>Gammaproteobacteria</taxon>
        <taxon>Thiotrichales</taxon>
        <taxon>Francisellaceae</taxon>
        <taxon>Allofrancisella</taxon>
    </lineage>
</organism>
<dbReference type="SUPFAM" id="SSF55083">
    <property type="entry name" value="6-hydroxymethyl-7,8-dihydropterin pyrophosphokinase, HPPK"/>
    <property type="match status" value="1"/>
</dbReference>
<evidence type="ECO:0000256" key="2">
    <source>
        <dbReference type="ARBA" id="ARBA00001946"/>
    </source>
</evidence>
<dbReference type="PROSITE" id="PS50972">
    <property type="entry name" value="PTERIN_BINDING"/>
    <property type="match status" value="1"/>
</dbReference>
<dbReference type="AlphaFoldDB" id="A0A6M3HTK4"/>
<dbReference type="Pfam" id="PF01288">
    <property type="entry name" value="HPPK"/>
    <property type="match status" value="1"/>
</dbReference>
<accession>A0A6M3HTK4</accession>
<evidence type="ECO:0000256" key="4">
    <source>
        <dbReference type="ARBA" id="ARBA00005051"/>
    </source>
</evidence>
<dbReference type="GO" id="GO:0046654">
    <property type="term" value="P:tetrahydrofolate biosynthetic process"/>
    <property type="evidence" value="ECO:0007669"/>
    <property type="project" value="UniProtKB-UniPathway"/>
</dbReference>
<dbReference type="Proteomes" id="UP000503320">
    <property type="component" value="Chromosome"/>
</dbReference>
<dbReference type="PANTHER" id="PTHR20941">
    <property type="entry name" value="FOLATE SYNTHESIS PROTEINS"/>
    <property type="match status" value="1"/>
</dbReference>
<evidence type="ECO:0000256" key="6">
    <source>
        <dbReference type="ARBA" id="ARBA00022679"/>
    </source>
</evidence>
<evidence type="ECO:0000256" key="8">
    <source>
        <dbReference type="ARBA" id="ARBA00022741"/>
    </source>
</evidence>
<keyword evidence="13" id="KW-0511">Multifunctional enzyme</keyword>
<evidence type="ECO:0000256" key="12">
    <source>
        <dbReference type="ARBA" id="ARBA00022909"/>
    </source>
</evidence>
<reference evidence="15 16" key="1">
    <citation type="submission" date="2019-03" db="EMBL/GenBank/DDBJ databases">
        <title>Complete Genome Sequence of Allofrancisella frigidaquae Strain SYSU 10HL1970 Isolated from Water-Cooling Systems in China.</title>
        <authorList>
            <person name="Ohrman C."/>
            <person name="Uneklint I."/>
            <person name="Sjodin A."/>
        </authorList>
    </citation>
    <scope>NUCLEOTIDE SEQUENCE [LARGE SCALE GENOMIC DNA]</scope>
    <source>
        <strain evidence="15 16">SYSU 10HL1970</strain>
    </source>
</reference>
<dbReference type="Gene3D" id="3.20.20.20">
    <property type="entry name" value="Dihydropteroate synthase-like"/>
    <property type="match status" value="1"/>
</dbReference>
<dbReference type="GO" id="GO:0046656">
    <property type="term" value="P:folic acid biosynthetic process"/>
    <property type="evidence" value="ECO:0007669"/>
    <property type="project" value="UniProtKB-KW"/>
</dbReference>
<dbReference type="GO" id="GO:0016301">
    <property type="term" value="F:kinase activity"/>
    <property type="evidence" value="ECO:0007669"/>
    <property type="project" value="UniProtKB-KW"/>
</dbReference>
<dbReference type="SUPFAM" id="SSF51717">
    <property type="entry name" value="Dihydropteroate synthetase-like"/>
    <property type="match status" value="1"/>
</dbReference>
<comment type="similarity">
    <text evidence="5">In the C-terminal section; belongs to the DHPS family.</text>
</comment>
<dbReference type="EC" id="2.5.1.15" evidence="15"/>
<comment type="pathway">
    <text evidence="3">Cofactor biosynthesis; tetrahydrofolate biosynthesis; 7,8-dihydrofolate from 2-amino-4-hydroxy-6-hydroxymethyl-7,8-dihydropteridine diphosphate and 4-aminobenzoate: step 1/2.</text>
</comment>
<keyword evidence="6 15" id="KW-0808">Transferase</keyword>
<dbReference type="Gene3D" id="3.30.70.560">
    <property type="entry name" value="7,8-Dihydro-6-hydroxymethylpterin-pyrophosphokinase HPPK"/>
    <property type="match status" value="1"/>
</dbReference>
<evidence type="ECO:0000256" key="9">
    <source>
        <dbReference type="ARBA" id="ARBA00022777"/>
    </source>
</evidence>
<dbReference type="InterPro" id="IPR000489">
    <property type="entry name" value="Pterin-binding_dom"/>
</dbReference>
<dbReference type="PROSITE" id="PS00793">
    <property type="entry name" value="DHPS_2"/>
    <property type="match status" value="1"/>
</dbReference>
<evidence type="ECO:0000256" key="10">
    <source>
        <dbReference type="ARBA" id="ARBA00022840"/>
    </source>
</evidence>
<keyword evidence="10" id="KW-0067">ATP-binding</keyword>
<dbReference type="RefSeq" id="WP_172106682.1">
    <property type="nucleotide sequence ID" value="NZ_CP038017.1"/>
</dbReference>
<evidence type="ECO:0000256" key="3">
    <source>
        <dbReference type="ARBA" id="ARBA00004763"/>
    </source>
</evidence>
<evidence type="ECO:0000256" key="13">
    <source>
        <dbReference type="ARBA" id="ARBA00023268"/>
    </source>
</evidence>
<dbReference type="Pfam" id="PF00809">
    <property type="entry name" value="Pterin_bind"/>
    <property type="match status" value="1"/>
</dbReference>
<dbReference type="InterPro" id="IPR035907">
    <property type="entry name" value="Hppk_sf"/>
</dbReference>
<comment type="pathway">
    <text evidence="4">Cofactor biosynthesis; tetrahydrofolate biosynthesis; 2-amino-4-hydroxy-6-hydroxymethyl-7,8-dihydropteridine diphosphate from 7,8-dihydroneopterin triphosphate: step 4/4.</text>
</comment>
<keyword evidence="9" id="KW-0418">Kinase</keyword>
<keyword evidence="12" id="KW-0289">Folate biosynthesis</keyword>
<comment type="catalytic activity">
    <reaction evidence="1">
        <text>(7,8-dihydropterin-6-yl)methyl diphosphate + 4-aminobenzoate = 7,8-dihydropteroate + diphosphate</text>
        <dbReference type="Rhea" id="RHEA:19949"/>
        <dbReference type="ChEBI" id="CHEBI:17836"/>
        <dbReference type="ChEBI" id="CHEBI:17839"/>
        <dbReference type="ChEBI" id="CHEBI:33019"/>
        <dbReference type="ChEBI" id="CHEBI:72950"/>
        <dbReference type="EC" id="2.5.1.15"/>
    </reaction>
</comment>